<dbReference type="Gene3D" id="1.20.140.150">
    <property type="match status" value="1"/>
</dbReference>
<evidence type="ECO:0000256" key="6">
    <source>
        <dbReference type="SAM" id="Phobius"/>
    </source>
</evidence>
<dbReference type="GO" id="GO:0032281">
    <property type="term" value="C:AMPA glutamate receptor complex"/>
    <property type="evidence" value="ECO:0007669"/>
    <property type="project" value="TreeGrafter"/>
</dbReference>
<evidence type="ECO:0000256" key="3">
    <source>
        <dbReference type="ARBA" id="ARBA00022989"/>
    </source>
</evidence>
<dbReference type="InterPro" id="IPR051072">
    <property type="entry name" value="CACNG_subunit"/>
</dbReference>
<dbReference type="AlphaFoldDB" id="A0AAV6UM90"/>
<evidence type="ECO:0000256" key="5">
    <source>
        <dbReference type="SAM" id="MobiDB-lite"/>
    </source>
</evidence>
<dbReference type="Pfam" id="PF13903">
    <property type="entry name" value="Claudin_2"/>
    <property type="match status" value="1"/>
</dbReference>
<evidence type="ECO:0000256" key="2">
    <source>
        <dbReference type="ARBA" id="ARBA00022692"/>
    </source>
</evidence>
<organism evidence="8 9">
    <name type="scientific">Oedothorax gibbosus</name>
    <dbReference type="NCBI Taxonomy" id="931172"/>
    <lineage>
        <taxon>Eukaryota</taxon>
        <taxon>Metazoa</taxon>
        <taxon>Ecdysozoa</taxon>
        <taxon>Arthropoda</taxon>
        <taxon>Chelicerata</taxon>
        <taxon>Arachnida</taxon>
        <taxon>Araneae</taxon>
        <taxon>Araneomorphae</taxon>
        <taxon>Entelegynae</taxon>
        <taxon>Araneoidea</taxon>
        <taxon>Linyphiidae</taxon>
        <taxon>Erigoninae</taxon>
        <taxon>Oedothorax</taxon>
    </lineage>
</organism>
<dbReference type="FunFam" id="1.20.140.150:FF:000098">
    <property type="entry name" value="Voltage-dependent calcium channel, putative"/>
    <property type="match status" value="1"/>
</dbReference>
<dbReference type="GO" id="GO:0098839">
    <property type="term" value="C:postsynaptic density membrane"/>
    <property type="evidence" value="ECO:0007669"/>
    <property type="project" value="TreeGrafter"/>
</dbReference>
<proteinExistence type="predicted"/>
<evidence type="ECO:0000256" key="7">
    <source>
        <dbReference type="SAM" id="SignalP"/>
    </source>
</evidence>
<feature type="transmembrane region" description="Helical" evidence="6">
    <location>
        <begin position="106"/>
        <end position="126"/>
    </location>
</feature>
<sequence length="313" mass="35230">MLRPSLTLLRALTLTVASVALTAQAIACASNAWLYSVELMPNPRYNGTGDREHIAKHTVSGLWRLCYNEPGQVVMRCENIDYFPKEEYSPDPNDSTMSIPYAVKRASVFIFSSCLTLMLGYLLCILGSLCRKRPVISFASGVCFILSGLLILTGMVIYISTFKSEVGNKLRPRSSFQGPMFVYTYGYSFILAVCGLMTSELAGTITVFLFIHWHKDDIRKKAELSHHPHHRRGRSQLKCESTNRRPPHRRGSRDPPRGPPRTSESMRDLAYYHVPGVSRDTTCNTVSTSADIAREFSSREFSSFEVLRRTTPV</sequence>
<comment type="subcellular location">
    <subcellularLocation>
        <location evidence="1">Membrane</location>
        <topology evidence="1">Multi-pass membrane protein</topology>
    </subcellularLocation>
</comment>
<keyword evidence="2 6" id="KW-0812">Transmembrane</keyword>
<dbReference type="GO" id="GO:0019226">
    <property type="term" value="P:transmission of nerve impulse"/>
    <property type="evidence" value="ECO:0007669"/>
    <property type="project" value="TreeGrafter"/>
</dbReference>
<name>A0AAV6UM90_9ARAC</name>
<dbReference type="Proteomes" id="UP000827092">
    <property type="component" value="Unassembled WGS sequence"/>
</dbReference>
<keyword evidence="3 6" id="KW-1133">Transmembrane helix</keyword>
<feature type="transmembrane region" description="Helical" evidence="6">
    <location>
        <begin position="138"/>
        <end position="160"/>
    </location>
</feature>
<evidence type="ECO:0000313" key="9">
    <source>
        <dbReference type="Proteomes" id="UP000827092"/>
    </source>
</evidence>
<reference evidence="8 9" key="1">
    <citation type="journal article" date="2022" name="Nat. Ecol. Evol.">
        <title>A masculinizing supergene underlies an exaggerated male reproductive morph in a spider.</title>
        <authorList>
            <person name="Hendrickx F."/>
            <person name="De Corte Z."/>
            <person name="Sonet G."/>
            <person name="Van Belleghem S.M."/>
            <person name="Kostlbacher S."/>
            <person name="Vangestel C."/>
        </authorList>
    </citation>
    <scope>NUCLEOTIDE SEQUENCE [LARGE SCALE GENOMIC DNA]</scope>
    <source>
        <strain evidence="8">W744_W776</strain>
    </source>
</reference>
<comment type="caution">
    <text evidence="8">The sequence shown here is derived from an EMBL/GenBank/DDBJ whole genome shotgun (WGS) entry which is preliminary data.</text>
</comment>
<dbReference type="GO" id="GO:0098970">
    <property type="term" value="P:postsynaptic neurotransmitter receptor diffusion trapping"/>
    <property type="evidence" value="ECO:0007669"/>
    <property type="project" value="TreeGrafter"/>
</dbReference>
<evidence type="ECO:0000256" key="4">
    <source>
        <dbReference type="ARBA" id="ARBA00023136"/>
    </source>
</evidence>
<dbReference type="GO" id="GO:0099590">
    <property type="term" value="P:neurotransmitter receptor internalization"/>
    <property type="evidence" value="ECO:0007669"/>
    <property type="project" value="TreeGrafter"/>
</dbReference>
<dbReference type="PANTHER" id="PTHR12107">
    <property type="entry name" value="VOLTAGE-DEPENDENT CALCIUM CHANNEL GAMMA SUBUNIT"/>
    <property type="match status" value="1"/>
</dbReference>
<dbReference type="GO" id="GO:0016247">
    <property type="term" value="F:channel regulator activity"/>
    <property type="evidence" value="ECO:0007669"/>
    <property type="project" value="TreeGrafter"/>
</dbReference>
<dbReference type="PANTHER" id="PTHR12107:SF0">
    <property type="entry name" value="STARGAZIN (MAMMALIAN CALCIUM CHANNEL) HOMOLOG"/>
    <property type="match status" value="1"/>
</dbReference>
<keyword evidence="4 6" id="KW-0472">Membrane</keyword>
<feature type="chain" id="PRO_5043820805" description="Voltage-dependent calcium channel gamma-5 subunit" evidence="7">
    <location>
        <begin position="23"/>
        <end position="313"/>
    </location>
</feature>
<accession>A0AAV6UM90</accession>
<dbReference type="EMBL" id="JAFNEN010000358">
    <property type="protein sequence ID" value="KAG8184839.1"/>
    <property type="molecule type" value="Genomic_DNA"/>
</dbReference>
<evidence type="ECO:0008006" key="10">
    <source>
        <dbReference type="Google" id="ProtNLM"/>
    </source>
</evidence>
<dbReference type="InterPro" id="IPR004031">
    <property type="entry name" value="PMP22/EMP/MP20/Claudin"/>
</dbReference>
<dbReference type="GO" id="GO:0098943">
    <property type="term" value="P:neurotransmitter receptor transport, postsynaptic endosome to lysosome"/>
    <property type="evidence" value="ECO:0007669"/>
    <property type="project" value="TreeGrafter"/>
</dbReference>
<dbReference type="GO" id="GO:0051968">
    <property type="term" value="P:positive regulation of synaptic transmission, glutamatergic"/>
    <property type="evidence" value="ECO:0007669"/>
    <property type="project" value="TreeGrafter"/>
</dbReference>
<gene>
    <name evidence="8" type="ORF">JTE90_012088</name>
</gene>
<keyword evidence="7" id="KW-0732">Signal</keyword>
<feature type="transmembrane region" description="Helical" evidence="6">
    <location>
        <begin position="180"/>
        <end position="211"/>
    </location>
</feature>
<evidence type="ECO:0000256" key="1">
    <source>
        <dbReference type="ARBA" id="ARBA00004141"/>
    </source>
</evidence>
<feature type="signal peptide" evidence="7">
    <location>
        <begin position="1"/>
        <end position="22"/>
    </location>
</feature>
<evidence type="ECO:0000313" key="8">
    <source>
        <dbReference type="EMBL" id="KAG8184839.1"/>
    </source>
</evidence>
<protein>
    <recommendedName>
        <fullName evidence="10">Voltage-dependent calcium channel gamma-5 subunit</fullName>
    </recommendedName>
</protein>
<keyword evidence="9" id="KW-1185">Reference proteome</keyword>
<feature type="region of interest" description="Disordered" evidence="5">
    <location>
        <begin position="223"/>
        <end position="268"/>
    </location>
</feature>
<dbReference type="GO" id="GO:0005245">
    <property type="term" value="F:voltage-gated calcium channel activity"/>
    <property type="evidence" value="ECO:0007669"/>
    <property type="project" value="TreeGrafter"/>
</dbReference>